<keyword evidence="3 6" id="KW-0812">Transmembrane</keyword>
<dbReference type="PANTHER" id="PTHR30287">
    <property type="entry name" value="MEMBRANE COMPONENT OF PREDICTED ABC SUPERFAMILY METABOLITE UPTAKE TRANSPORTER"/>
    <property type="match status" value="1"/>
</dbReference>
<feature type="transmembrane region" description="Helical" evidence="6">
    <location>
        <begin position="376"/>
        <end position="394"/>
    </location>
</feature>
<keyword evidence="2" id="KW-1003">Cell membrane</keyword>
<evidence type="ECO:0000256" key="4">
    <source>
        <dbReference type="ARBA" id="ARBA00022989"/>
    </source>
</evidence>
<feature type="transmembrane region" description="Helical" evidence="6">
    <location>
        <begin position="244"/>
        <end position="271"/>
    </location>
</feature>
<evidence type="ECO:0000256" key="3">
    <source>
        <dbReference type="ARBA" id="ARBA00022692"/>
    </source>
</evidence>
<evidence type="ECO:0000313" key="8">
    <source>
        <dbReference type="EMBL" id="NMH59882.1"/>
    </source>
</evidence>
<proteinExistence type="predicted"/>
<dbReference type="Proteomes" id="UP000709336">
    <property type="component" value="Unassembled WGS sequence"/>
</dbReference>
<feature type="transmembrane region" description="Helical" evidence="6">
    <location>
        <begin position="769"/>
        <end position="789"/>
    </location>
</feature>
<evidence type="ECO:0000256" key="5">
    <source>
        <dbReference type="ARBA" id="ARBA00023136"/>
    </source>
</evidence>
<feature type="domain" description="ABC3 transporter permease C-terminal" evidence="7">
    <location>
        <begin position="679"/>
        <end position="794"/>
    </location>
</feature>
<accession>A0ABX1R091</accession>
<evidence type="ECO:0000256" key="6">
    <source>
        <dbReference type="SAM" id="Phobius"/>
    </source>
</evidence>
<evidence type="ECO:0000256" key="2">
    <source>
        <dbReference type="ARBA" id="ARBA00022475"/>
    </source>
</evidence>
<reference evidence="8 9" key="1">
    <citation type="submission" date="2020-03" db="EMBL/GenBank/DDBJ databases">
        <title>Alteromonas ponticola sp. nov., isolated from seawater.</title>
        <authorList>
            <person name="Yoon J.-H."/>
            <person name="Kim Y.-O."/>
        </authorList>
    </citation>
    <scope>NUCLEOTIDE SEQUENCE [LARGE SCALE GENOMIC DNA]</scope>
    <source>
        <strain evidence="8 9">MYP5</strain>
    </source>
</reference>
<feature type="transmembrane region" description="Helical" evidence="6">
    <location>
        <begin position="342"/>
        <end position="364"/>
    </location>
</feature>
<feature type="transmembrane region" description="Helical" evidence="6">
    <location>
        <begin position="292"/>
        <end position="322"/>
    </location>
</feature>
<keyword evidence="5 6" id="KW-0472">Membrane</keyword>
<evidence type="ECO:0000313" key="9">
    <source>
        <dbReference type="Proteomes" id="UP000709336"/>
    </source>
</evidence>
<evidence type="ECO:0000259" key="7">
    <source>
        <dbReference type="Pfam" id="PF02687"/>
    </source>
</evidence>
<gene>
    <name evidence="8" type="ORF">HCJ96_07635</name>
</gene>
<keyword evidence="4 6" id="KW-1133">Transmembrane helix</keyword>
<protein>
    <submittedName>
        <fullName evidence="8">ABC transporter permease</fullName>
    </submittedName>
</protein>
<dbReference type="Pfam" id="PF02687">
    <property type="entry name" value="FtsX"/>
    <property type="match status" value="1"/>
</dbReference>
<dbReference type="PANTHER" id="PTHR30287:SF2">
    <property type="entry name" value="BLL1001 PROTEIN"/>
    <property type="match status" value="1"/>
</dbReference>
<name>A0ABX1R091_9ALTE</name>
<dbReference type="EMBL" id="JAATNW010000004">
    <property type="protein sequence ID" value="NMH59882.1"/>
    <property type="molecule type" value="Genomic_DNA"/>
</dbReference>
<comment type="caution">
    <text evidence="8">The sequence shown here is derived from an EMBL/GenBank/DDBJ whole genome shotgun (WGS) entry which is preliminary data.</text>
</comment>
<dbReference type="InterPro" id="IPR038766">
    <property type="entry name" value="Membrane_comp_ABC_pdt"/>
</dbReference>
<feature type="transmembrane region" description="Helical" evidence="6">
    <location>
        <begin position="450"/>
        <end position="471"/>
    </location>
</feature>
<feature type="transmembrane region" description="Helical" evidence="6">
    <location>
        <begin position="400"/>
        <end position="421"/>
    </location>
</feature>
<dbReference type="InterPro" id="IPR003838">
    <property type="entry name" value="ABC3_permease_C"/>
</dbReference>
<organism evidence="8 9">
    <name type="scientific">Alteromonas ponticola</name>
    <dbReference type="NCBI Taxonomy" id="2720613"/>
    <lineage>
        <taxon>Bacteria</taxon>
        <taxon>Pseudomonadati</taxon>
        <taxon>Pseudomonadota</taxon>
        <taxon>Gammaproteobacteria</taxon>
        <taxon>Alteromonadales</taxon>
        <taxon>Alteromonadaceae</taxon>
        <taxon>Alteromonas/Salinimonas group</taxon>
        <taxon>Alteromonas</taxon>
    </lineage>
</organism>
<feature type="transmembrane region" description="Helical" evidence="6">
    <location>
        <begin position="723"/>
        <end position="749"/>
    </location>
</feature>
<evidence type="ECO:0000256" key="1">
    <source>
        <dbReference type="ARBA" id="ARBA00004651"/>
    </source>
</evidence>
<sequence>MATLSNEVRLVLSSHLAFYYRHPWLLALFISGLSLGSALLTAIAGLNQEAQSRFEASAALLTEPVTYLIKPLTGKQYIDGEVWLELRRSGITQAQPVLRGTVKTEQGRSLSIQGVNTLLWLKAVNASDSQPQTQQFTEEWSFLRLLVDEQFASRIVSDDGQSIPLSLPVGYRQPEIRLTSDIGLWALTDLATADYLLGANGQLSFIELSAFTDKQADQINLIVAGKAQLVEAANRNFTVLSEAFFFNLSALALLGYIVAAFLSFNAIKLTLSSRKTLLQQMHLLGCSKQGIRLALIIELISVSLFTAIIGALCGYLIANALVLDLNRTLVGLYQFDKTLVIVWQWSKVALGFALNLSALTVIMVSQTPLVQQYRRWAFYSCLAVSLGAGIWLLNEAATDYQALLLCLCILMLFVLIVPSILRFTVTLPLTFSNPLAQWLHADSRFHLKDLHIAIVAMVVALGSAISMQIMVNSFAVTLDRHLETQLSADIYLRTDTHNADLRKALSSQSDVALVSIYQQSEGYIDSIPATLESYGDDNKHYQHISLTSGGKVGTSHFAQQGCLANEQAAIKYGLQQQNLVSFVQNDQQFNCRISGFFYDYGNPGIRLLTREGTHNDSHLNQVFIGYSIRLANSSSLDRFSERLVNEFKQDSTQIYPNERFKRYASILFNDTFVVTRLLNGFILAVALASLGTSLLSLSAGQLKQLSILHNLGVSRRQLLVMKLTQTTLIILLTIALTLPLGLALGIALLKFVMPIAFGWTIHFNPDIQALILTCLTLLAVAALCAYLPIRKLTRRVNAK</sequence>
<comment type="subcellular location">
    <subcellularLocation>
        <location evidence="1">Cell membrane</location>
        <topology evidence="1">Multi-pass membrane protein</topology>
    </subcellularLocation>
</comment>
<feature type="transmembrane region" description="Helical" evidence="6">
    <location>
        <begin position="24"/>
        <end position="46"/>
    </location>
</feature>
<keyword evidence="9" id="KW-1185">Reference proteome</keyword>